<dbReference type="Proteomes" id="UP000670925">
    <property type="component" value="Unassembled WGS sequence"/>
</dbReference>
<dbReference type="EMBL" id="JAGFOT010000017">
    <property type="protein sequence ID" value="MBO3659314.1"/>
    <property type="molecule type" value="Genomic_DNA"/>
</dbReference>
<protein>
    <submittedName>
        <fullName evidence="1">HAD-IB family phosphatase</fullName>
    </submittedName>
</protein>
<evidence type="ECO:0000313" key="2">
    <source>
        <dbReference type="Proteomes" id="UP000670925"/>
    </source>
</evidence>
<dbReference type="Pfam" id="PF12710">
    <property type="entry name" value="HAD"/>
    <property type="match status" value="1"/>
</dbReference>
<dbReference type="InterPro" id="IPR036412">
    <property type="entry name" value="HAD-like_sf"/>
</dbReference>
<sequence>MLHVFDMDGTLLRGTTASLEISRHQSCLQQITDLEKMFDNGLLTTKIFAQEVHKLWSALDETGVDHIFENSPWIQDIEKVMSDIREKGEHSIVITMSPNFFAERLKKFGVAEVYSSTFPPLPFASPIDVSKILTPDDKVTITQKTLARLSLKETECIAYGDSGSDIPLFKYIQNNISINGTQSLISLARETYIGNNLFEAYQLSREKYIQRS</sequence>
<accession>A0AAW4JA74</accession>
<dbReference type="AlphaFoldDB" id="A0AAW4JA74"/>
<dbReference type="NCBIfam" id="TIGR01488">
    <property type="entry name" value="HAD-SF-IB"/>
    <property type="match status" value="1"/>
</dbReference>
<evidence type="ECO:0000313" key="1">
    <source>
        <dbReference type="EMBL" id="MBO3659314.1"/>
    </source>
</evidence>
<dbReference type="InterPro" id="IPR023214">
    <property type="entry name" value="HAD_sf"/>
</dbReference>
<dbReference type="RefSeq" id="WP_208464746.1">
    <property type="nucleotide sequence ID" value="NZ_JAGFOT010000017.1"/>
</dbReference>
<name>A0AAW4JA74_ACIHA</name>
<dbReference type="Gene3D" id="3.40.50.1000">
    <property type="entry name" value="HAD superfamily/HAD-like"/>
    <property type="match status" value="1"/>
</dbReference>
<comment type="caution">
    <text evidence="1">The sequence shown here is derived from an EMBL/GenBank/DDBJ whole genome shotgun (WGS) entry which is preliminary data.</text>
</comment>
<dbReference type="SUPFAM" id="SSF56784">
    <property type="entry name" value="HAD-like"/>
    <property type="match status" value="1"/>
</dbReference>
<proteinExistence type="predicted"/>
<organism evidence="1 2">
    <name type="scientific">Acinetobacter haemolyticus</name>
    <dbReference type="NCBI Taxonomy" id="29430"/>
    <lineage>
        <taxon>Bacteria</taxon>
        <taxon>Pseudomonadati</taxon>
        <taxon>Pseudomonadota</taxon>
        <taxon>Gammaproteobacteria</taxon>
        <taxon>Moraxellales</taxon>
        <taxon>Moraxellaceae</taxon>
        <taxon>Acinetobacter</taxon>
    </lineage>
</organism>
<reference evidence="1" key="1">
    <citation type="submission" date="2021-03" db="EMBL/GenBank/DDBJ databases">
        <title>Acinetobacter spp. whole-genome sequenced from Terengganu.</title>
        <authorList>
            <person name="Mohd Rani F."/>
        </authorList>
    </citation>
    <scope>NUCLEOTIDE SEQUENCE</scope>
    <source>
        <strain evidence="1">AC1502</strain>
    </source>
</reference>
<gene>
    <name evidence="1" type="ORF">J5N55_14645</name>
</gene>